<dbReference type="SUPFAM" id="SSF55781">
    <property type="entry name" value="GAF domain-like"/>
    <property type="match status" value="1"/>
</dbReference>
<protein>
    <recommendedName>
        <fullName evidence="1">GAF domain-containing protein</fullName>
    </recommendedName>
</protein>
<dbReference type="OrthoDB" id="9811889at2"/>
<sequence length="369" mass="42117">MTELLKLKLIDELQLSKSTRQAEFEELEELVHLASEIAGFPIAALTIVEANEINFHVSKGIPFERINRDPGLCTSALNGNDIYYIPDTQSNDLAKTNSLVSGPFNIRSYIGFPITIAENYKLGTLALMDHEPRIVAEKDLKSIRKIGKIIERVIANRKKLLQEQSKVKDQLDVLRTFLDSTSNAMAYLDRNYKIQYLNQACKDICVELFNKSPDPGDNAFNYILPENLEHLKKSFREVFKGKSLEFEQRSRDIHLKIHLNPVMGTGSKKVMGIVVSIHDNTREIEKRRQLAKHKKILDQIAWDQTHLIRNPLVNILSLSELIEDKLKGIGEGMLAKMLRQTAQNLDDIIIQTFQNVENERNANPDDSRT</sequence>
<dbReference type="PANTHER" id="PTHR43102:SF2">
    <property type="entry name" value="GAF DOMAIN-CONTAINING PROTEIN"/>
    <property type="match status" value="1"/>
</dbReference>
<evidence type="ECO:0000259" key="1">
    <source>
        <dbReference type="SMART" id="SM00065"/>
    </source>
</evidence>
<dbReference type="InterPro" id="IPR000014">
    <property type="entry name" value="PAS"/>
</dbReference>
<feature type="domain" description="GAF" evidence="1">
    <location>
        <begin position="23"/>
        <end position="164"/>
    </location>
</feature>
<organism evidence="2 3">
    <name type="scientific">Luteibaculum oceani</name>
    <dbReference type="NCBI Taxonomy" id="1294296"/>
    <lineage>
        <taxon>Bacteria</taxon>
        <taxon>Pseudomonadati</taxon>
        <taxon>Bacteroidota</taxon>
        <taxon>Flavobacteriia</taxon>
        <taxon>Flavobacteriales</taxon>
        <taxon>Luteibaculaceae</taxon>
        <taxon>Luteibaculum</taxon>
    </lineage>
</organism>
<dbReference type="Gene3D" id="3.30.450.40">
    <property type="match status" value="1"/>
</dbReference>
<dbReference type="Gene3D" id="3.30.450.20">
    <property type="entry name" value="PAS domain"/>
    <property type="match status" value="1"/>
</dbReference>
<dbReference type="SUPFAM" id="SSF55785">
    <property type="entry name" value="PYP-like sensor domain (PAS domain)"/>
    <property type="match status" value="1"/>
</dbReference>
<dbReference type="InterPro" id="IPR003018">
    <property type="entry name" value="GAF"/>
</dbReference>
<accession>A0A5C6USB1</accession>
<reference evidence="2 3" key="1">
    <citation type="submission" date="2019-08" db="EMBL/GenBank/DDBJ databases">
        <title>Genome of Luteibaculum oceani JCM 18817.</title>
        <authorList>
            <person name="Bowman J.P."/>
        </authorList>
    </citation>
    <scope>NUCLEOTIDE SEQUENCE [LARGE SCALE GENOMIC DNA]</scope>
    <source>
        <strain evidence="2 3">JCM 18817</strain>
    </source>
</reference>
<dbReference type="RefSeq" id="WP_147015224.1">
    <property type="nucleotide sequence ID" value="NZ_VORB01000010.1"/>
</dbReference>
<dbReference type="InterPro" id="IPR035965">
    <property type="entry name" value="PAS-like_dom_sf"/>
</dbReference>
<dbReference type="EMBL" id="VORB01000010">
    <property type="protein sequence ID" value="TXC76222.1"/>
    <property type="molecule type" value="Genomic_DNA"/>
</dbReference>
<dbReference type="PANTHER" id="PTHR43102">
    <property type="entry name" value="SLR1143 PROTEIN"/>
    <property type="match status" value="1"/>
</dbReference>
<dbReference type="InterPro" id="IPR029016">
    <property type="entry name" value="GAF-like_dom_sf"/>
</dbReference>
<proteinExistence type="predicted"/>
<name>A0A5C6USB1_9FLAO</name>
<keyword evidence="3" id="KW-1185">Reference proteome</keyword>
<comment type="caution">
    <text evidence="2">The sequence shown here is derived from an EMBL/GenBank/DDBJ whole genome shotgun (WGS) entry which is preliminary data.</text>
</comment>
<dbReference type="AlphaFoldDB" id="A0A5C6USB1"/>
<dbReference type="Proteomes" id="UP000321168">
    <property type="component" value="Unassembled WGS sequence"/>
</dbReference>
<dbReference type="Pfam" id="PF01590">
    <property type="entry name" value="GAF"/>
    <property type="match status" value="1"/>
</dbReference>
<dbReference type="CDD" id="cd00130">
    <property type="entry name" value="PAS"/>
    <property type="match status" value="1"/>
</dbReference>
<evidence type="ECO:0000313" key="2">
    <source>
        <dbReference type="EMBL" id="TXC76222.1"/>
    </source>
</evidence>
<evidence type="ECO:0000313" key="3">
    <source>
        <dbReference type="Proteomes" id="UP000321168"/>
    </source>
</evidence>
<gene>
    <name evidence="2" type="ORF">FRX97_10770</name>
</gene>
<dbReference type="SMART" id="SM00065">
    <property type="entry name" value="GAF"/>
    <property type="match status" value="1"/>
</dbReference>